<keyword evidence="3 6" id="KW-0812">Transmembrane</keyword>
<comment type="subcellular location">
    <subcellularLocation>
        <location evidence="1">Cell membrane</location>
        <topology evidence="1">Multi-pass membrane protein</topology>
    </subcellularLocation>
</comment>
<evidence type="ECO:0000313" key="9">
    <source>
        <dbReference type="EMBL" id="EOR70657.1"/>
    </source>
</evidence>
<gene>
    <name evidence="9" type="ORF">TM51_11691</name>
</gene>
<accession>A0A9P2T8X1</accession>
<keyword evidence="10" id="KW-1185">Reference proteome</keyword>
<dbReference type="InterPro" id="IPR042094">
    <property type="entry name" value="T2SS_GspF_sf"/>
</dbReference>
<comment type="caution">
    <text evidence="9">The sequence shown here is derived from an EMBL/GenBank/DDBJ whole genome shotgun (WGS) entry which is preliminary data.</text>
</comment>
<name>A0A9P2T8X1_THEFU</name>
<dbReference type="AlphaFoldDB" id="A0A9P2T8X1"/>
<evidence type="ECO:0000259" key="8">
    <source>
        <dbReference type="Pfam" id="PF19359"/>
    </source>
</evidence>
<protein>
    <submittedName>
        <fullName evidence="9">Uncharacterized protein</fullName>
    </submittedName>
</protein>
<evidence type="ECO:0000256" key="3">
    <source>
        <dbReference type="ARBA" id="ARBA00022692"/>
    </source>
</evidence>
<evidence type="ECO:0000256" key="2">
    <source>
        <dbReference type="ARBA" id="ARBA00022475"/>
    </source>
</evidence>
<keyword evidence="4 6" id="KW-1133">Transmembrane helix</keyword>
<evidence type="ECO:0000256" key="4">
    <source>
        <dbReference type="ARBA" id="ARBA00022989"/>
    </source>
</evidence>
<keyword evidence="5 6" id="KW-0472">Membrane</keyword>
<evidence type="ECO:0000256" key="5">
    <source>
        <dbReference type="ARBA" id="ARBA00023136"/>
    </source>
</evidence>
<feature type="domain" description="DUF5936" evidence="8">
    <location>
        <begin position="10"/>
        <end position="146"/>
    </location>
</feature>
<dbReference type="RefSeq" id="WP_016189055.1">
    <property type="nucleotide sequence ID" value="NZ_AOSG01000062.1"/>
</dbReference>
<dbReference type="Pfam" id="PF00482">
    <property type="entry name" value="T2SSF"/>
    <property type="match status" value="1"/>
</dbReference>
<dbReference type="EMBL" id="AOSG01000062">
    <property type="protein sequence ID" value="EOR70657.1"/>
    <property type="molecule type" value="Genomic_DNA"/>
</dbReference>
<dbReference type="InterPro" id="IPR045980">
    <property type="entry name" value="DUF5936"/>
</dbReference>
<dbReference type="InterPro" id="IPR018076">
    <property type="entry name" value="T2SS_GspF_dom"/>
</dbReference>
<feature type="domain" description="Type II secretion system protein GspF" evidence="7">
    <location>
        <begin position="161"/>
        <end position="286"/>
    </location>
</feature>
<dbReference type="Proteomes" id="UP000014184">
    <property type="component" value="Unassembled WGS sequence"/>
</dbReference>
<dbReference type="Gene3D" id="1.20.81.30">
    <property type="entry name" value="Type II secretion system (T2SS), domain F"/>
    <property type="match status" value="1"/>
</dbReference>
<dbReference type="Pfam" id="PF19359">
    <property type="entry name" value="DUF5936"/>
    <property type="match status" value="1"/>
</dbReference>
<dbReference type="PANTHER" id="PTHR35007">
    <property type="entry name" value="INTEGRAL MEMBRANE PROTEIN-RELATED"/>
    <property type="match status" value="1"/>
</dbReference>
<dbReference type="PANTHER" id="PTHR35007:SF2">
    <property type="entry name" value="PILUS ASSEMBLE PROTEIN"/>
    <property type="match status" value="1"/>
</dbReference>
<evidence type="ECO:0000256" key="1">
    <source>
        <dbReference type="ARBA" id="ARBA00004651"/>
    </source>
</evidence>
<proteinExistence type="predicted"/>
<evidence type="ECO:0000256" key="6">
    <source>
        <dbReference type="SAM" id="Phobius"/>
    </source>
</evidence>
<feature type="transmembrane region" description="Helical" evidence="6">
    <location>
        <begin position="110"/>
        <end position="138"/>
    </location>
</feature>
<evidence type="ECO:0000259" key="7">
    <source>
        <dbReference type="Pfam" id="PF00482"/>
    </source>
</evidence>
<dbReference type="GO" id="GO:0005886">
    <property type="term" value="C:plasma membrane"/>
    <property type="evidence" value="ECO:0007669"/>
    <property type="project" value="UniProtKB-SubCell"/>
</dbReference>
<evidence type="ECO:0000313" key="10">
    <source>
        <dbReference type="Proteomes" id="UP000014184"/>
    </source>
</evidence>
<reference evidence="9 10" key="1">
    <citation type="journal article" date="2013" name="Genome Announc.">
        <title>Draft Genome Sequence of the Lignocellulose Decomposer Thermobifida fusca Strain TM51.</title>
        <authorList>
            <person name="Toth A."/>
            <person name="Barna T."/>
            <person name="Nagy I."/>
            <person name="Horvath B."/>
            <person name="Nagy I."/>
            <person name="Tancsics A."/>
            <person name="Kriszt B."/>
            <person name="Baka E."/>
            <person name="Fekete C."/>
            <person name="Kukolya J."/>
        </authorList>
    </citation>
    <scope>NUCLEOTIDE SEQUENCE [LARGE SCALE GENOMIC DNA]</scope>
    <source>
        <strain evidence="9 10">TM51</strain>
    </source>
</reference>
<sequence length="303" mass="33115">MSIALTPSTSLLLGLSGALCVVLFTWGFHLMTRTSEVTSDFITAAPKKKKSDETFILHRITELIGRPFATTLLEWLGEEQQAKIQARIDAAGRPEGLTVRRYAQRKAGEVLLYGTLAVFLFLQGSTTLALVVLAFGTLTDLSLYSEKRKRQEEIQKQLPDFLDVLAVTVSAGLSFRQALARVADAMPGVLASEFQLALRQMELGTSRRDAFAALRERNSNEALGRFITALQQAEELGAPLSQTLHALSTDMRREDAQFLRRKAQHLNPRVTAVTAATMLPGLLLIIGGGMLLGSEVDLSAIFG</sequence>
<organism evidence="9 10">
    <name type="scientific">Thermobifida fusca TM51</name>
    <dbReference type="NCBI Taxonomy" id="1169414"/>
    <lineage>
        <taxon>Bacteria</taxon>
        <taxon>Bacillati</taxon>
        <taxon>Actinomycetota</taxon>
        <taxon>Actinomycetes</taxon>
        <taxon>Streptosporangiales</taxon>
        <taxon>Nocardiopsidaceae</taxon>
        <taxon>Thermobifida</taxon>
    </lineage>
</organism>
<feature type="transmembrane region" description="Helical" evidence="6">
    <location>
        <begin position="270"/>
        <end position="292"/>
    </location>
</feature>
<keyword evidence="2" id="KW-1003">Cell membrane</keyword>